<evidence type="ECO:0000313" key="1">
    <source>
        <dbReference type="EMBL" id="TDL28970.1"/>
    </source>
</evidence>
<dbReference type="EMBL" id="ML170157">
    <property type="protein sequence ID" value="TDL28970.1"/>
    <property type="molecule type" value="Genomic_DNA"/>
</dbReference>
<dbReference type="Proteomes" id="UP000294933">
    <property type="component" value="Unassembled WGS sequence"/>
</dbReference>
<name>A0A4Y7QPR7_9AGAM</name>
<keyword evidence="2" id="KW-1185">Reference proteome</keyword>
<organism evidence="1 2">
    <name type="scientific">Rickenella mellea</name>
    <dbReference type="NCBI Taxonomy" id="50990"/>
    <lineage>
        <taxon>Eukaryota</taxon>
        <taxon>Fungi</taxon>
        <taxon>Dikarya</taxon>
        <taxon>Basidiomycota</taxon>
        <taxon>Agaricomycotina</taxon>
        <taxon>Agaricomycetes</taxon>
        <taxon>Hymenochaetales</taxon>
        <taxon>Rickenellaceae</taxon>
        <taxon>Rickenella</taxon>
    </lineage>
</organism>
<evidence type="ECO:0000313" key="2">
    <source>
        <dbReference type="Proteomes" id="UP000294933"/>
    </source>
</evidence>
<dbReference type="AlphaFoldDB" id="A0A4Y7QPR7"/>
<protein>
    <submittedName>
        <fullName evidence="1">Uncharacterized protein</fullName>
    </submittedName>
</protein>
<gene>
    <name evidence="1" type="ORF">BD410DRAFT_781530</name>
</gene>
<dbReference type="VEuPathDB" id="FungiDB:BD410DRAFT_781530"/>
<accession>A0A4Y7QPR7</accession>
<proteinExistence type="predicted"/>
<sequence length="105" mass="11926">MLGLRGCSKIDPLVTSLREEIIGRRDTWGTYYFQRRLCSDFSNSDTCLICRRLSSSCRAFRCTPPYTTTLMTSAPLKRHASDAENIRFAPVLVFEPSPSRNNDVS</sequence>
<reference evidence="1 2" key="1">
    <citation type="submission" date="2018-06" db="EMBL/GenBank/DDBJ databases">
        <title>A transcriptomic atlas of mushroom development highlights an independent origin of complex multicellularity.</title>
        <authorList>
            <consortium name="DOE Joint Genome Institute"/>
            <person name="Krizsan K."/>
            <person name="Almasi E."/>
            <person name="Merenyi Z."/>
            <person name="Sahu N."/>
            <person name="Viragh M."/>
            <person name="Koszo T."/>
            <person name="Mondo S."/>
            <person name="Kiss B."/>
            <person name="Balint B."/>
            <person name="Kues U."/>
            <person name="Barry K."/>
            <person name="Hegedus J.C."/>
            <person name="Henrissat B."/>
            <person name="Johnson J."/>
            <person name="Lipzen A."/>
            <person name="Ohm R."/>
            <person name="Nagy I."/>
            <person name="Pangilinan J."/>
            <person name="Yan J."/>
            <person name="Xiong Y."/>
            <person name="Grigoriev I.V."/>
            <person name="Hibbett D.S."/>
            <person name="Nagy L.G."/>
        </authorList>
    </citation>
    <scope>NUCLEOTIDE SEQUENCE [LARGE SCALE GENOMIC DNA]</scope>
    <source>
        <strain evidence="1 2">SZMC22713</strain>
    </source>
</reference>